<dbReference type="RefSeq" id="WP_088053162.1">
    <property type="nucleotide sequence ID" value="NZ_BMJD01000012.1"/>
</dbReference>
<evidence type="ECO:0000256" key="6">
    <source>
        <dbReference type="ARBA" id="ARBA00022723"/>
    </source>
</evidence>
<evidence type="ECO:0000313" key="12">
    <source>
        <dbReference type="Proteomes" id="UP000621492"/>
    </source>
</evidence>
<name>A0A9W5X571_9BACI</name>
<gene>
    <name evidence="11" type="ORF">GCM10011409_18430</name>
</gene>
<comment type="similarity">
    <text evidence="2">Belongs to the TsaE family.</text>
</comment>
<evidence type="ECO:0000313" key="11">
    <source>
        <dbReference type="EMBL" id="GGB41242.1"/>
    </source>
</evidence>
<dbReference type="EMBL" id="BMJD01000012">
    <property type="protein sequence ID" value="GGB41242.1"/>
    <property type="molecule type" value="Genomic_DNA"/>
</dbReference>
<keyword evidence="6" id="KW-0479">Metal-binding</keyword>
<protein>
    <recommendedName>
        <fullName evidence="3">tRNA threonylcarbamoyladenosine biosynthesis protein TsaE</fullName>
    </recommendedName>
    <alternativeName>
        <fullName evidence="10">t(6)A37 threonylcarbamoyladenosine biosynthesis protein TsaE</fullName>
    </alternativeName>
</protein>
<dbReference type="SUPFAM" id="SSF52540">
    <property type="entry name" value="P-loop containing nucleoside triphosphate hydrolases"/>
    <property type="match status" value="1"/>
</dbReference>
<dbReference type="AlphaFoldDB" id="A0A9W5X571"/>
<dbReference type="GO" id="GO:0005524">
    <property type="term" value="F:ATP binding"/>
    <property type="evidence" value="ECO:0007669"/>
    <property type="project" value="UniProtKB-KW"/>
</dbReference>
<evidence type="ECO:0000256" key="2">
    <source>
        <dbReference type="ARBA" id="ARBA00007599"/>
    </source>
</evidence>
<keyword evidence="5" id="KW-0819">tRNA processing</keyword>
<dbReference type="PANTHER" id="PTHR33540">
    <property type="entry name" value="TRNA THREONYLCARBAMOYLADENOSINE BIOSYNTHESIS PROTEIN TSAE"/>
    <property type="match status" value="1"/>
</dbReference>
<evidence type="ECO:0000256" key="1">
    <source>
        <dbReference type="ARBA" id="ARBA00004496"/>
    </source>
</evidence>
<keyword evidence="4" id="KW-0963">Cytoplasm</keyword>
<dbReference type="InterPro" id="IPR003442">
    <property type="entry name" value="T6A_TsaE"/>
</dbReference>
<evidence type="ECO:0000256" key="3">
    <source>
        <dbReference type="ARBA" id="ARBA00019010"/>
    </source>
</evidence>
<organism evidence="11 12">
    <name type="scientific">Lentibacillus populi</name>
    <dbReference type="NCBI Taxonomy" id="1827502"/>
    <lineage>
        <taxon>Bacteria</taxon>
        <taxon>Bacillati</taxon>
        <taxon>Bacillota</taxon>
        <taxon>Bacilli</taxon>
        <taxon>Bacillales</taxon>
        <taxon>Bacillaceae</taxon>
        <taxon>Lentibacillus</taxon>
    </lineage>
</organism>
<evidence type="ECO:0000256" key="10">
    <source>
        <dbReference type="ARBA" id="ARBA00032441"/>
    </source>
</evidence>
<proteinExistence type="inferred from homology"/>
<evidence type="ECO:0000256" key="8">
    <source>
        <dbReference type="ARBA" id="ARBA00022840"/>
    </source>
</evidence>
<reference evidence="11" key="1">
    <citation type="journal article" date="2014" name="Int. J. Syst. Evol. Microbiol.">
        <title>Complete genome sequence of Corynebacterium casei LMG S-19264T (=DSM 44701T), isolated from a smear-ripened cheese.</title>
        <authorList>
            <consortium name="US DOE Joint Genome Institute (JGI-PGF)"/>
            <person name="Walter F."/>
            <person name="Albersmeier A."/>
            <person name="Kalinowski J."/>
            <person name="Ruckert C."/>
        </authorList>
    </citation>
    <scope>NUCLEOTIDE SEQUENCE</scope>
    <source>
        <strain evidence="11">CGMCC 1.15454</strain>
    </source>
</reference>
<dbReference type="PANTHER" id="PTHR33540:SF2">
    <property type="entry name" value="TRNA THREONYLCARBAMOYLADENOSINE BIOSYNTHESIS PROTEIN TSAE"/>
    <property type="match status" value="1"/>
</dbReference>
<evidence type="ECO:0000256" key="5">
    <source>
        <dbReference type="ARBA" id="ARBA00022694"/>
    </source>
</evidence>
<evidence type="ECO:0000256" key="4">
    <source>
        <dbReference type="ARBA" id="ARBA00022490"/>
    </source>
</evidence>
<comment type="caution">
    <text evidence="11">The sequence shown here is derived from an EMBL/GenBank/DDBJ whole genome shotgun (WGS) entry which is preliminary data.</text>
</comment>
<keyword evidence="7" id="KW-0547">Nucleotide-binding</keyword>
<keyword evidence="8" id="KW-0067">ATP-binding</keyword>
<dbReference type="FunFam" id="3.40.50.300:FF:000777">
    <property type="entry name" value="tRNA (N6-adenosine(37)-N6)-threonylcarbamoyltransferase complex ATPase TsaE"/>
    <property type="match status" value="1"/>
</dbReference>
<keyword evidence="12" id="KW-1185">Reference proteome</keyword>
<evidence type="ECO:0000256" key="9">
    <source>
        <dbReference type="ARBA" id="ARBA00022842"/>
    </source>
</evidence>
<accession>A0A9W5X571</accession>
<evidence type="ECO:0000256" key="7">
    <source>
        <dbReference type="ARBA" id="ARBA00022741"/>
    </source>
</evidence>
<dbReference type="GO" id="GO:0046872">
    <property type="term" value="F:metal ion binding"/>
    <property type="evidence" value="ECO:0007669"/>
    <property type="project" value="UniProtKB-KW"/>
</dbReference>
<reference evidence="11" key="2">
    <citation type="submission" date="2020-09" db="EMBL/GenBank/DDBJ databases">
        <authorList>
            <person name="Sun Q."/>
            <person name="Zhou Y."/>
        </authorList>
    </citation>
    <scope>NUCLEOTIDE SEQUENCE</scope>
    <source>
        <strain evidence="11">CGMCC 1.15454</strain>
    </source>
</reference>
<keyword evidence="9" id="KW-0460">Magnesium</keyword>
<sequence length="151" mass="17127">MSEHKAETHSEQETIRLAERLALLLKPGDVITLEGDLGAGKTTFTKGVARGLGVKRNVNSPTFTIIKEYQGELPLYHMDVYRLEDSDEDIGFSEYFNGEGISIVEWAAFIKEYLPDNRLNIKITYLDEHVRLLEFRPRGDHFASVVTELIG</sequence>
<dbReference type="GO" id="GO:0002949">
    <property type="term" value="P:tRNA threonylcarbamoyladenosine modification"/>
    <property type="evidence" value="ECO:0007669"/>
    <property type="project" value="InterPro"/>
</dbReference>
<dbReference type="GO" id="GO:0005737">
    <property type="term" value="C:cytoplasm"/>
    <property type="evidence" value="ECO:0007669"/>
    <property type="project" value="UniProtKB-SubCell"/>
</dbReference>
<comment type="subcellular location">
    <subcellularLocation>
        <location evidence="1">Cytoplasm</location>
    </subcellularLocation>
</comment>
<dbReference type="Gene3D" id="3.40.50.300">
    <property type="entry name" value="P-loop containing nucleotide triphosphate hydrolases"/>
    <property type="match status" value="1"/>
</dbReference>
<dbReference type="InterPro" id="IPR027417">
    <property type="entry name" value="P-loop_NTPase"/>
</dbReference>
<dbReference type="Proteomes" id="UP000621492">
    <property type="component" value="Unassembled WGS sequence"/>
</dbReference>
<dbReference type="Pfam" id="PF02367">
    <property type="entry name" value="TsaE"/>
    <property type="match status" value="1"/>
</dbReference>
<dbReference type="NCBIfam" id="TIGR00150">
    <property type="entry name" value="T6A_YjeE"/>
    <property type="match status" value="1"/>
</dbReference>